<dbReference type="GO" id="GO:0016627">
    <property type="term" value="F:oxidoreductase activity, acting on the CH-CH group of donors"/>
    <property type="evidence" value="ECO:0007669"/>
    <property type="project" value="TreeGrafter"/>
</dbReference>
<evidence type="ECO:0000259" key="2">
    <source>
        <dbReference type="Pfam" id="PF01243"/>
    </source>
</evidence>
<evidence type="ECO:0000313" key="5">
    <source>
        <dbReference type="Proteomes" id="UP000756710"/>
    </source>
</evidence>
<reference evidence="4 5" key="2">
    <citation type="submission" date="2021-03" db="EMBL/GenBank/DDBJ databases">
        <title>Genomic Encyclopedia of Type Strains, Phase IV (KMG-IV): sequencing the most valuable type-strain genomes for metagenomic binning, comparative biology and taxonomic classification.</title>
        <authorList>
            <person name="Goeker M."/>
        </authorList>
    </citation>
    <scope>NUCLEOTIDE SEQUENCE [LARGE SCALE GENOMIC DNA]</scope>
    <source>
        <strain evidence="4 5">DSM 41954</strain>
    </source>
</reference>
<feature type="domain" description="Pyridoxamine 5'-phosphate oxidase N-terminal" evidence="2">
    <location>
        <begin position="9"/>
        <end position="115"/>
    </location>
</feature>
<dbReference type="SUPFAM" id="SSF50475">
    <property type="entry name" value="FMN-binding split barrel"/>
    <property type="match status" value="1"/>
</dbReference>
<dbReference type="AlphaFoldDB" id="A0A060ZQW7"/>
<name>A0A060ZQW7_9ACTN</name>
<evidence type="ECO:0000256" key="1">
    <source>
        <dbReference type="ARBA" id="ARBA00023002"/>
    </source>
</evidence>
<dbReference type="RefSeq" id="WP_044569146.1">
    <property type="nucleotide sequence ID" value="NZ_BAABDR010000043.1"/>
</dbReference>
<dbReference type="Pfam" id="PF01243">
    <property type="entry name" value="PNPOx_N"/>
    <property type="match status" value="1"/>
</dbReference>
<dbReference type="Gene3D" id="2.30.110.10">
    <property type="entry name" value="Electron Transport, Fmn-binding Protein, Chain A"/>
    <property type="match status" value="1"/>
</dbReference>
<organism evidence="3">
    <name type="scientific">Streptomyces iranensis</name>
    <dbReference type="NCBI Taxonomy" id="576784"/>
    <lineage>
        <taxon>Bacteria</taxon>
        <taxon>Bacillati</taxon>
        <taxon>Actinomycetota</taxon>
        <taxon>Actinomycetes</taxon>
        <taxon>Kitasatosporales</taxon>
        <taxon>Streptomycetaceae</taxon>
        <taxon>Streptomyces</taxon>
        <taxon>Streptomyces violaceusniger group</taxon>
    </lineage>
</organism>
<dbReference type="InterPro" id="IPR052019">
    <property type="entry name" value="F420H2_bilvrd_red/Heme_oxyg"/>
</dbReference>
<dbReference type="EMBL" id="JAGGLR010000010">
    <property type="protein sequence ID" value="MBP2063125.1"/>
    <property type="molecule type" value="Genomic_DNA"/>
</dbReference>
<dbReference type="PANTHER" id="PTHR35176">
    <property type="entry name" value="HEME OXYGENASE HI_0854-RELATED"/>
    <property type="match status" value="1"/>
</dbReference>
<dbReference type="InterPro" id="IPR024031">
    <property type="entry name" value="MSMEG_5819/OxyR"/>
</dbReference>
<reference evidence="3" key="1">
    <citation type="submission" date="2014-05" db="EMBL/GenBank/DDBJ databases">
        <authorList>
            <person name="Horn Fabian"/>
        </authorList>
    </citation>
    <scope>NUCLEOTIDE SEQUENCE</scope>
</reference>
<gene>
    <name evidence="4" type="ORF">J2Z30_004144</name>
    <name evidence="3" type="ORF">SIRAN2710</name>
</gene>
<evidence type="ECO:0000313" key="4">
    <source>
        <dbReference type="EMBL" id="MBP2063125.1"/>
    </source>
</evidence>
<dbReference type="InterPro" id="IPR011576">
    <property type="entry name" value="Pyridox_Oxase_N"/>
</dbReference>
<proteinExistence type="predicted"/>
<dbReference type="GO" id="GO:0070967">
    <property type="term" value="F:coenzyme F420 binding"/>
    <property type="evidence" value="ECO:0007669"/>
    <property type="project" value="TreeGrafter"/>
</dbReference>
<dbReference type="PANTHER" id="PTHR35176:SF6">
    <property type="entry name" value="HEME OXYGENASE HI_0854-RELATED"/>
    <property type="match status" value="1"/>
</dbReference>
<protein>
    <submittedName>
        <fullName evidence="3">FMN-binding pyridoxamine 5'-phosphate oxidase-related protein</fullName>
    </submittedName>
    <submittedName>
        <fullName evidence="4">Pyridoxamine 5'-phosphate oxidase family protein</fullName>
    </submittedName>
</protein>
<dbReference type="GO" id="GO:0005829">
    <property type="term" value="C:cytosol"/>
    <property type="evidence" value="ECO:0007669"/>
    <property type="project" value="TreeGrafter"/>
</dbReference>
<keyword evidence="1" id="KW-0560">Oxidoreductase</keyword>
<evidence type="ECO:0000313" key="3">
    <source>
        <dbReference type="EMBL" id="CDR05776.1"/>
    </source>
</evidence>
<accession>A0A060ZQW7</accession>
<dbReference type="EMBL" id="LK022848">
    <property type="protein sequence ID" value="CDR05776.1"/>
    <property type="molecule type" value="Genomic_DNA"/>
</dbReference>
<dbReference type="InterPro" id="IPR012349">
    <property type="entry name" value="Split_barrel_FMN-bd"/>
</dbReference>
<dbReference type="Proteomes" id="UP000756710">
    <property type="component" value="Unassembled WGS sequence"/>
</dbReference>
<keyword evidence="5" id="KW-1185">Reference proteome</keyword>
<dbReference type="HOGENOM" id="CLU_125990_1_0_11"/>
<dbReference type="NCBIfam" id="TIGR04023">
    <property type="entry name" value="PPOX_MSMEG_5819"/>
    <property type="match status" value="1"/>
</dbReference>
<sequence>MTVFTEPEADYLRSQRIGRLATVDAQGRPQANPVAFFLNEDGTVDIGGYAMGRTRKWRNTGTNPKVALVVDSLVSEQPWMVCGVEIRGEAERRTGPHDLGAHLSDEVIRIHPRWVYSWGLEDVPGDKTRSVG</sequence>